<feature type="non-terminal residue" evidence="11">
    <location>
        <position position="166"/>
    </location>
</feature>
<evidence type="ECO:0000256" key="6">
    <source>
        <dbReference type="ARBA" id="ARBA00022840"/>
    </source>
</evidence>
<organism evidence="11 12">
    <name type="scientific">Actinomadura adrarensis</name>
    <dbReference type="NCBI Taxonomy" id="1819600"/>
    <lineage>
        <taxon>Bacteria</taxon>
        <taxon>Bacillati</taxon>
        <taxon>Actinomycetota</taxon>
        <taxon>Actinomycetes</taxon>
        <taxon>Streptosporangiales</taxon>
        <taxon>Thermomonosporaceae</taxon>
        <taxon>Actinomadura</taxon>
    </lineage>
</organism>
<dbReference type="EMBL" id="JBHTIR010002478">
    <property type="protein sequence ID" value="MFD0853830.1"/>
    <property type="molecule type" value="Genomic_DNA"/>
</dbReference>
<evidence type="ECO:0000256" key="7">
    <source>
        <dbReference type="ARBA" id="ARBA00022884"/>
    </source>
</evidence>
<evidence type="ECO:0000313" key="12">
    <source>
        <dbReference type="Proteomes" id="UP001597083"/>
    </source>
</evidence>
<dbReference type="InterPro" id="IPR050058">
    <property type="entry name" value="Ala-tRNA_ligase"/>
</dbReference>
<keyword evidence="6" id="KW-0067">ATP-binding</keyword>
<evidence type="ECO:0000256" key="5">
    <source>
        <dbReference type="ARBA" id="ARBA00022741"/>
    </source>
</evidence>
<dbReference type="Gene3D" id="3.30.930.10">
    <property type="entry name" value="Bira Bifunctional Protein, Domain 2"/>
    <property type="match status" value="1"/>
</dbReference>
<keyword evidence="8" id="KW-0648">Protein biosynthesis</keyword>
<dbReference type="CDD" id="cd00673">
    <property type="entry name" value="AlaRS_core"/>
    <property type="match status" value="1"/>
</dbReference>
<gene>
    <name evidence="11" type="ORF">ACFQ07_16445</name>
</gene>
<keyword evidence="12" id="KW-1185">Reference proteome</keyword>
<dbReference type="Proteomes" id="UP001597083">
    <property type="component" value="Unassembled WGS sequence"/>
</dbReference>
<evidence type="ECO:0000256" key="9">
    <source>
        <dbReference type="ARBA" id="ARBA00023146"/>
    </source>
</evidence>
<evidence type="ECO:0000313" key="11">
    <source>
        <dbReference type="EMBL" id="MFD0853830.1"/>
    </source>
</evidence>
<proteinExistence type="inferred from homology"/>
<evidence type="ECO:0000259" key="10">
    <source>
        <dbReference type="PROSITE" id="PS50860"/>
    </source>
</evidence>
<dbReference type="EC" id="6.1.1.7" evidence="2"/>
<keyword evidence="9" id="KW-0030">Aminoacyl-tRNA synthetase</keyword>
<dbReference type="Pfam" id="PF01411">
    <property type="entry name" value="tRNA-synt_2c"/>
    <property type="match status" value="1"/>
</dbReference>
<evidence type="ECO:0000256" key="2">
    <source>
        <dbReference type="ARBA" id="ARBA00013168"/>
    </source>
</evidence>
<keyword evidence="4 11" id="KW-0436">Ligase</keyword>
<accession>A0ABW3CIU1</accession>
<keyword evidence="5" id="KW-0547">Nucleotide-binding</keyword>
<comment type="similarity">
    <text evidence="1">Belongs to the class-II aminoacyl-tRNA synthetase family.</text>
</comment>
<dbReference type="InterPro" id="IPR018164">
    <property type="entry name" value="Ala-tRNA-synth_IIc_N"/>
</dbReference>
<dbReference type="PANTHER" id="PTHR11777">
    <property type="entry name" value="ALANYL-TRNA SYNTHETASE"/>
    <property type="match status" value="1"/>
</dbReference>
<dbReference type="InterPro" id="IPR045864">
    <property type="entry name" value="aa-tRNA-synth_II/BPL/LPL"/>
</dbReference>
<sequence>MRSADIRKTFLEFFTARDHRVVPSGSLVPSEPTLLLTGAGMEQFKPYFLGQAEPGHRRAVSVQKCARTSDLENVGRTTRHSTFFEMLGNFSFGDYFKAEATAWAWELLTGGFGLDPSRLWVTVYTGDDETVRLWRRIGVPSERIQRLGTADNFWSMGVPGPCGPSS</sequence>
<evidence type="ECO:0000256" key="3">
    <source>
        <dbReference type="ARBA" id="ARBA00022555"/>
    </source>
</evidence>
<keyword evidence="3" id="KW-0820">tRNA-binding</keyword>
<comment type="caution">
    <text evidence="11">The sequence shown here is derived from an EMBL/GenBank/DDBJ whole genome shotgun (WGS) entry which is preliminary data.</text>
</comment>
<dbReference type="PROSITE" id="PS50860">
    <property type="entry name" value="AA_TRNA_LIGASE_II_ALA"/>
    <property type="match status" value="1"/>
</dbReference>
<dbReference type="PANTHER" id="PTHR11777:SF9">
    <property type="entry name" value="ALANINE--TRNA LIGASE, CYTOPLASMIC"/>
    <property type="match status" value="1"/>
</dbReference>
<evidence type="ECO:0000256" key="8">
    <source>
        <dbReference type="ARBA" id="ARBA00022917"/>
    </source>
</evidence>
<dbReference type="SUPFAM" id="SSF55681">
    <property type="entry name" value="Class II aaRS and biotin synthetases"/>
    <property type="match status" value="1"/>
</dbReference>
<feature type="domain" description="Alanyl-transfer RNA synthetases family profile" evidence="10">
    <location>
        <begin position="1"/>
        <end position="166"/>
    </location>
</feature>
<evidence type="ECO:0000256" key="1">
    <source>
        <dbReference type="ARBA" id="ARBA00008226"/>
    </source>
</evidence>
<name>A0ABW3CIU1_9ACTN</name>
<dbReference type="InterPro" id="IPR018165">
    <property type="entry name" value="Ala-tRNA-synth_IIc_core"/>
</dbReference>
<dbReference type="GO" id="GO:0016874">
    <property type="term" value="F:ligase activity"/>
    <property type="evidence" value="ECO:0007669"/>
    <property type="project" value="UniProtKB-KW"/>
</dbReference>
<evidence type="ECO:0000256" key="4">
    <source>
        <dbReference type="ARBA" id="ARBA00022598"/>
    </source>
</evidence>
<reference evidence="12" key="1">
    <citation type="journal article" date="2019" name="Int. J. Syst. Evol. Microbiol.">
        <title>The Global Catalogue of Microorganisms (GCM) 10K type strain sequencing project: providing services to taxonomists for standard genome sequencing and annotation.</title>
        <authorList>
            <consortium name="The Broad Institute Genomics Platform"/>
            <consortium name="The Broad Institute Genome Sequencing Center for Infectious Disease"/>
            <person name="Wu L."/>
            <person name="Ma J."/>
        </authorList>
    </citation>
    <scope>NUCLEOTIDE SEQUENCE [LARGE SCALE GENOMIC DNA]</scope>
    <source>
        <strain evidence="12">JCM 31696</strain>
    </source>
</reference>
<keyword evidence="7" id="KW-0694">RNA-binding</keyword>
<protein>
    <recommendedName>
        <fullName evidence="2">alanine--tRNA ligase</fullName>
        <ecNumber evidence="2">6.1.1.7</ecNumber>
    </recommendedName>
</protein>